<gene>
    <name evidence="2" type="ORF">EI97DRAFT_433806</name>
</gene>
<evidence type="ECO:0000259" key="1">
    <source>
        <dbReference type="Pfam" id="PF12146"/>
    </source>
</evidence>
<dbReference type="GeneID" id="54551638"/>
<dbReference type="SUPFAM" id="SSF53474">
    <property type="entry name" value="alpha/beta-Hydrolases"/>
    <property type="match status" value="1"/>
</dbReference>
<dbReference type="GO" id="GO:0016787">
    <property type="term" value="F:hydrolase activity"/>
    <property type="evidence" value="ECO:0007669"/>
    <property type="project" value="UniProtKB-KW"/>
</dbReference>
<proteinExistence type="predicted"/>
<accession>A0A6A6JHK0</accession>
<keyword evidence="3" id="KW-1185">Reference proteome</keyword>
<sequence>MSTEEGWHTVEDGQKLYTKTWKANGPAKARVVFIHGFSDHCNTYIKFFDALASHGIEIYTFDQRGWGRSVTKPSERGLTGPTTRVLDDITSFMKTVIPSPIPLFLVGHSMGGGEVLYYAARGPSEIRKHIRGYMLISPFVDFSPASKPSIITVVLGRMVGKLFPKRQMKSHLDVKLVSRDPEVCKAFETDELCHNMGTLEGLAGMLDRTMELASGKIKIPDDAGEGGVTRIWIAHGDEDGITDYYASKRFAETCVTAKDKDFKSYEGHFHRLHDEPEPYGPAFLKDMVDWILARSVDPVQSDVQRPRL</sequence>
<feature type="domain" description="Serine aminopeptidase S33" evidence="1">
    <location>
        <begin position="26"/>
        <end position="277"/>
    </location>
</feature>
<dbReference type="Gene3D" id="3.40.50.1820">
    <property type="entry name" value="alpha/beta hydrolase"/>
    <property type="match status" value="1"/>
</dbReference>
<dbReference type="InterPro" id="IPR029058">
    <property type="entry name" value="AB_hydrolase_fold"/>
</dbReference>
<name>A0A6A6JHK0_WESOR</name>
<protein>
    <submittedName>
        <fullName evidence="2">Alpha/beta-hydrolase</fullName>
    </submittedName>
</protein>
<evidence type="ECO:0000313" key="2">
    <source>
        <dbReference type="EMBL" id="KAF2275857.1"/>
    </source>
</evidence>
<dbReference type="FunFam" id="3.40.50.1820:FF:000255">
    <property type="entry name" value="Alpha/beta hydrolase, putative"/>
    <property type="match status" value="1"/>
</dbReference>
<organism evidence="2 3">
    <name type="scientific">Westerdykella ornata</name>
    <dbReference type="NCBI Taxonomy" id="318751"/>
    <lineage>
        <taxon>Eukaryota</taxon>
        <taxon>Fungi</taxon>
        <taxon>Dikarya</taxon>
        <taxon>Ascomycota</taxon>
        <taxon>Pezizomycotina</taxon>
        <taxon>Dothideomycetes</taxon>
        <taxon>Pleosporomycetidae</taxon>
        <taxon>Pleosporales</taxon>
        <taxon>Sporormiaceae</taxon>
        <taxon>Westerdykella</taxon>
    </lineage>
</organism>
<dbReference type="OrthoDB" id="10249433at2759"/>
<reference evidence="2" key="1">
    <citation type="journal article" date="2020" name="Stud. Mycol.">
        <title>101 Dothideomycetes genomes: a test case for predicting lifestyles and emergence of pathogens.</title>
        <authorList>
            <person name="Haridas S."/>
            <person name="Albert R."/>
            <person name="Binder M."/>
            <person name="Bloem J."/>
            <person name="Labutti K."/>
            <person name="Salamov A."/>
            <person name="Andreopoulos B."/>
            <person name="Baker S."/>
            <person name="Barry K."/>
            <person name="Bills G."/>
            <person name="Bluhm B."/>
            <person name="Cannon C."/>
            <person name="Castanera R."/>
            <person name="Culley D."/>
            <person name="Daum C."/>
            <person name="Ezra D."/>
            <person name="Gonzalez J."/>
            <person name="Henrissat B."/>
            <person name="Kuo A."/>
            <person name="Liang C."/>
            <person name="Lipzen A."/>
            <person name="Lutzoni F."/>
            <person name="Magnuson J."/>
            <person name="Mondo S."/>
            <person name="Nolan M."/>
            <person name="Ohm R."/>
            <person name="Pangilinan J."/>
            <person name="Park H.-J."/>
            <person name="Ramirez L."/>
            <person name="Alfaro M."/>
            <person name="Sun H."/>
            <person name="Tritt A."/>
            <person name="Yoshinaga Y."/>
            <person name="Zwiers L.-H."/>
            <person name="Turgeon B."/>
            <person name="Goodwin S."/>
            <person name="Spatafora J."/>
            <person name="Crous P."/>
            <person name="Grigoriev I."/>
        </authorList>
    </citation>
    <scope>NUCLEOTIDE SEQUENCE</scope>
    <source>
        <strain evidence="2">CBS 379.55</strain>
    </source>
</reference>
<dbReference type="InterPro" id="IPR051044">
    <property type="entry name" value="MAG_DAG_Lipase"/>
</dbReference>
<dbReference type="InterPro" id="IPR022742">
    <property type="entry name" value="Hydrolase_4"/>
</dbReference>
<dbReference type="Proteomes" id="UP000800097">
    <property type="component" value="Unassembled WGS sequence"/>
</dbReference>
<dbReference type="RefSeq" id="XP_033653396.1">
    <property type="nucleotide sequence ID" value="XM_033798463.1"/>
</dbReference>
<dbReference type="AlphaFoldDB" id="A0A6A6JHK0"/>
<dbReference type="Pfam" id="PF12146">
    <property type="entry name" value="Hydrolase_4"/>
    <property type="match status" value="1"/>
</dbReference>
<evidence type="ECO:0000313" key="3">
    <source>
        <dbReference type="Proteomes" id="UP000800097"/>
    </source>
</evidence>
<keyword evidence="2" id="KW-0378">Hydrolase</keyword>
<dbReference type="PANTHER" id="PTHR11614">
    <property type="entry name" value="PHOSPHOLIPASE-RELATED"/>
    <property type="match status" value="1"/>
</dbReference>
<dbReference type="EMBL" id="ML986495">
    <property type="protein sequence ID" value="KAF2275857.1"/>
    <property type="molecule type" value="Genomic_DNA"/>
</dbReference>